<gene>
    <name evidence="4" type="ORF">A19Y_1551</name>
</gene>
<protein>
    <submittedName>
        <fullName evidence="4">IMP dehydrogenase</fullName>
        <ecNumber evidence="4">1.1.1.205</ecNumber>
    </submittedName>
</protein>
<reference evidence="4 5" key="1">
    <citation type="journal article" date="2014" name="Appl. Environ. Microbiol.">
        <title>Elucidation of insertion elements encoded on plasmids and in vitro construction of shuttle vectors from the toxic cyanobacterium Planktothrix.</title>
        <authorList>
            <person name="Christiansen G."/>
            <person name="Goesmann A."/>
            <person name="Kurmayer R."/>
        </authorList>
    </citation>
    <scope>NUCLEOTIDE SEQUENCE [LARGE SCALE GENOMIC DNA]</scope>
    <source>
        <strain evidence="4 5">NIVA-CYA 126/8</strain>
    </source>
</reference>
<dbReference type="eggNOG" id="COG0517">
    <property type="taxonomic scope" value="Bacteria"/>
</dbReference>
<dbReference type="Pfam" id="PF02672">
    <property type="entry name" value="CP12"/>
    <property type="match status" value="1"/>
</dbReference>
<dbReference type="InterPro" id="IPR003823">
    <property type="entry name" value="CP12_dom"/>
</dbReference>
<evidence type="ECO:0000313" key="5">
    <source>
        <dbReference type="Proteomes" id="UP000027395"/>
    </source>
</evidence>
<feature type="domain" description="CBS" evidence="3">
    <location>
        <begin position="76"/>
        <end position="131"/>
    </location>
</feature>
<dbReference type="EC" id="1.1.1.205" evidence="4"/>
<dbReference type="RefSeq" id="WP_042153369.1">
    <property type="nucleotide sequence ID" value="NZ_CM002803.1"/>
</dbReference>
<name>A0A073CF77_PLAA1</name>
<dbReference type="GeneID" id="77287770"/>
<organism evidence="4 5">
    <name type="scientific">Planktothrix agardhii (strain NIVA-CYA 126/8)</name>
    <dbReference type="NCBI Taxonomy" id="388467"/>
    <lineage>
        <taxon>Bacteria</taxon>
        <taxon>Bacillati</taxon>
        <taxon>Cyanobacteriota</taxon>
        <taxon>Cyanophyceae</taxon>
        <taxon>Oscillatoriophycideae</taxon>
        <taxon>Oscillatoriales</taxon>
        <taxon>Microcoleaceae</taxon>
        <taxon>Planktothrix</taxon>
    </lineage>
</organism>
<dbReference type="PROSITE" id="PS51371">
    <property type="entry name" value="CBS"/>
    <property type="match status" value="2"/>
</dbReference>
<dbReference type="PANTHER" id="PTHR43080:SF2">
    <property type="entry name" value="CBS DOMAIN-CONTAINING PROTEIN"/>
    <property type="match status" value="1"/>
</dbReference>
<dbReference type="Pfam" id="PF00571">
    <property type="entry name" value="CBS"/>
    <property type="match status" value="2"/>
</dbReference>
<dbReference type="Gene3D" id="3.10.580.10">
    <property type="entry name" value="CBS-domain"/>
    <property type="match status" value="1"/>
</dbReference>
<evidence type="ECO:0000313" key="4">
    <source>
        <dbReference type="EMBL" id="KEI66577.1"/>
    </source>
</evidence>
<dbReference type="SMART" id="SM00116">
    <property type="entry name" value="CBS"/>
    <property type="match status" value="2"/>
</dbReference>
<dbReference type="CDD" id="cd04630">
    <property type="entry name" value="CBS_pair_bac"/>
    <property type="match status" value="1"/>
</dbReference>
<sequence length="205" mass="22973">MMLKARDIMTAEVVTIKGSATVAEAFEQMSTLCLRALIVERRYPQDAYGIVTETDIVYKVTAYGKDPKKIRVYEIMTKPCISVNPDLGVEYVARLFAQTKIRRAPVIQDQLLGIISVTDILTKGDFVENPKSILLEERIQESIDEARAICAKKGATSKECAAAWDIVEELEAEAAHQKAERLEKSAFDLYCEENPDAAEARFYDT</sequence>
<evidence type="ECO:0000256" key="1">
    <source>
        <dbReference type="ARBA" id="ARBA00023122"/>
    </source>
</evidence>
<evidence type="ECO:0000259" key="3">
    <source>
        <dbReference type="PROSITE" id="PS51371"/>
    </source>
</evidence>
<dbReference type="AlphaFoldDB" id="A0A073CF77"/>
<dbReference type="EMBL" id="CM002803">
    <property type="protein sequence ID" value="KEI66577.1"/>
    <property type="molecule type" value="Genomic_DNA"/>
</dbReference>
<evidence type="ECO:0000256" key="2">
    <source>
        <dbReference type="PROSITE-ProRule" id="PRU00703"/>
    </source>
</evidence>
<dbReference type="PATRIC" id="fig|388467.6.peg.1483"/>
<keyword evidence="1 2" id="KW-0129">CBS domain</keyword>
<keyword evidence="5" id="KW-1185">Reference proteome</keyword>
<accession>A0A073CF77</accession>
<feature type="domain" description="CBS" evidence="3">
    <location>
        <begin position="9"/>
        <end position="67"/>
    </location>
</feature>
<dbReference type="InterPro" id="IPR051257">
    <property type="entry name" value="Diverse_CBS-Domain"/>
</dbReference>
<dbReference type="STRING" id="388467.A19Y_1551"/>
<dbReference type="HOGENOM" id="CLU_040681_7_1_3"/>
<dbReference type="PANTHER" id="PTHR43080">
    <property type="entry name" value="CBS DOMAIN-CONTAINING PROTEIN CBSX3, MITOCHONDRIAL"/>
    <property type="match status" value="1"/>
</dbReference>
<dbReference type="SMART" id="SM01093">
    <property type="entry name" value="CP12"/>
    <property type="match status" value="1"/>
</dbReference>
<dbReference type="GO" id="GO:0003938">
    <property type="term" value="F:IMP dehydrogenase activity"/>
    <property type="evidence" value="ECO:0007669"/>
    <property type="project" value="UniProtKB-EC"/>
</dbReference>
<dbReference type="SUPFAM" id="SSF54631">
    <property type="entry name" value="CBS-domain pair"/>
    <property type="match status" value="1"/>
</dbReference>
<keyword evidence="4" id="KW-0560">Oxidoreductase</keyword>
<proteinExistence type="predicted"/>
<dbReference type="InterPro" id="IPR000644">
    <property type="entry name" value="CBS_dom"/>
</dbReference>
<dbReference type="Proteomes" id="UP000027395">
    <property type="component" value="Chromosome"/>
</dbReference>
<dbReference type="InterPro" id="IPR046342">
    <property type="entry name" value="CBS_dom_sf"/>
</dbReference>